<dbReference type="GO" id="GO:0044322">
    <property type="term" value="C:endoplasmic reticulum quality control compartment"/>
    <property type="evidence" value="ECO:0007669"/>
    <property type="project" value="GOC"/>
</dbReference>
<protein>
    <recommendedName>
        <fullName evidence="7">alpha-1,2-Mannosidase</fullName>
        <ecNumber evidence="7">3.2.1.-</ecNumber>
    </recommendedName>
</protein>
<dbReference type="EC" id="3.2.1.-" evidence="7"/>
<feature type="active site" evidence="5">
    <location>
        <position position="294"/>
    </location>
</feature>
<dbReference type="EMBL" id="BDGG01000003">
    <property type="protein sequence ID" value="GAU94951.1"/>
    <property type="molecule type" value="Genomic_DNA"/>
</dbReference>
<keyword evidence="7" id="KW-0378">Hydrolase</keyword>
<dbReference type="Pfam" id="PF01532">
    <property type="entry name" value="Glyco_hydro_47"/>
    <property type="match status" value="1"/>
</dbReference>
<comment type="similarity">
    <text evidence="2 7">Belongs to the glycosyl hydrolase 47 family.</text>
</comment>
<dbReference type="PANTHER" id="PTHR45679:SF5">
    <property type="entry name" value="ER DEGRADATION-ENHANCING ALPHA-MANNOSIDASE-LIKE PROTEIN 1"/>
    <property type="match status" value="1"/>
</dbReference>
<dbReference type="InterPro" id="IPR044674">
    <property type="entry name" value="EDEM1/2/3"/>
</dbReference>
<gene>
    <name evidence="9" type="primary">RvY_06647-1</name>
    <name evidence="9" type="synonym">RvY_06647.1</name>
    <name evidence="9" type="ORF">RvY_06647</name>
</gene>
<feature type="active site" description="Proton donor" evidence="5">
    <location>
        <position position="148"/>
    </location>
</feature>
<keyword evidence="7" id="KW-0326">Glycosidase</keyword>
<evidence type="ECO:0000256" key="5">
    <source>
        <dbReference type="PIRSR" id="PIRSR601382-1"/>
    </source>
</evidence>
<keyword evidence="3" id="KW-0256">Endoplasmic reticulum</keyword>
<keyword evidence="6" id="KW-0106">Calcium</keyword>
<evidence type="ECO:0000256" key="3">
    <source>
        <dbReference type="ARBA" id="ARBA00022824"/>
    </source>
</evidence>
<dbReference type="GO" id="GO:0004571">
    <property type="term" value="F:mannosyl-oligosaccharide 1,2-alpha-mannosidase activity"/>
    <property type="evidence" value="ECO:0007669"/>
    <property type="project" value="InterPro"/>
</dbReference>
<accession>A0A1D1UZQ7</accession>
<dbReference type="GO" id="GO:0005975">
    <property type="term" value="P:carbohydrate metabolic process"/>
    <property type="evidence" value="ECO:0007669"/>
    <property type="project" value="InterPro"/>
</dbReference>
<feature type="chain" id="PRO_5008897859" description="alpha-1,2-Mannosidase" evidence="8">
    <location>
        <begin position="22"/>
        <end position="573"/>
    </location>
</feature>
<sequence length="573" mass="64652">MHIVPSSILLIPLLSFPAVSSLTSAFFKQNGIPVSNYSLNTFGYFPARWREESKQMVKQMFYFAYDNYMQHAWPKDELNPIDCCGRGPDWKNPENININDVLGNFSLTLVDSLDSLIIFGNITEFYRAVGLVIDTVSFDQDVTVQVFETTIRMMGGLLSAHLLLNDTRVFPHIHLPTYQNELLTLAADLGERLTWAFEGSPTGIPCPRVNLQQGVPTNKESCRTNCLAGAGSLSVEWGLLSQLTGEERYGRLAKEAVKNLWKRRSATTGLLGNTIDVQTGAWADSLSGVGAGMDSYYEYLLKAYILFGDDEYLDIWTDANSNSRIFHRFGGSDCGTNGTIHPFYVNVHMQTGNTIGTWIDSLGAAFPAVQLLAGDTADAICLHHYYAEIWQRYGALPERFDVQHEKAHIPLYPLRPELAESTYFLYRATKNPFYLHIGRNMVKSIEAMAKVKCGYATVHSVLDGTLEDRMESFFLSETLKYLYLLFDEENPVNVHEEKLLFTTEGHIIPLRAQYHKSFSKSSDGSSTKALYSCRALSSLYRYALPIDELYWRNYSEIPWQVPSFSEPNQCGLV</sequence>
<evidence type="ECO:0000256" key="8">
    <source>
        <dbReference type="SAM" id="SignalP"/>
    </source>
</evidence>
<evidence type="ECO:0000313" key="9">
    <source>
        <dbReference type="EMBL" id="GAU94951.1"/>
    </source>
</evidence>
<keyword evidence="4" id="KW-0325">Glycoprotein</keyword>
<keyword evidence="6" id="KW-0479">Metal-binding</keyword>
<reference evidence="9 10" key="1">
    <citation type="journal article" date="2016" name="Nat. Commun.">
        <title>Extremotolerant tardigrade genome and improved radiotolerance of human cultured cells by tardigrade-unique protein.</title>
        <authorList>
            <person name="Hashimoto T."/>
            <person name="Horikawa D.D."/>
            <person name="Saito Y."/>
            <person name="Kuwahara H."/>
            <person name="Kozuka-Hata H."/>
            <person name="Shin-I T."/>
            <person name="Minakuchi Y."/>
            <person name="Ohishi K."/>
            <person name="Motoyama A."/>
            <person name="Aizu T."/>
            <person name="Enomoto A."/>
            <person name="Kondo K."/>
            <person name="Tanaka S."/>
            <person name="Hara Y."/>
            <person name="Koshikawa S."/>
            <person name="Sagara H."/>
            <person name="Miura T."/>
            <person name="Yokobori S."/>
            <person name="Miyagawa K."/>
            <person name="Suzuki Y."/>
            <person name="Kubo T."/>
            <person name="Oyama M."/>
            <person name="Kohara Y."/>
            <person name="Fujiyama A."/>
            <person name="Arakawa K."/>
            <person name="Katayama T."/>
            <person name="Toyoda A."/>
            <person name="Kunieda T."/>
        </authorList>
    </citation>
    <scope>NUCLEOTIDE SEQUENCE [LARGE SCALE GENOMIC DNA]</scope>
    <source>
        <strain evidence="9 10">YOKOZUNA-1</strain>
    </source>
</reference>
<feature type="active site" evidence="5">
    <location>
        <position position="417"/>
    </location>
</feature>
<dbReference type="Gene3D" id="1.50.10.10">
    <property type="match status" value="1"/>
</dbReference>
<dbReference type="PRINTS" id="PR00747">
    <property type="entry name" value="GLYHDRLASE47"/>
</dbReference>
<evidence type="ECO:0000313" key="10">
    <source>
        <dbReference type="Proteomes" id="UP000186922"/>
    </source>
</evidence>
<dbReference type="PANTHER" id="PTHR45679">
    <property type="entry name" value="ER DEGRADATION-ENHANCING ALPHA-MANNOSIDASE-LIKE PROTEIN 2"/>
    <property type="match status" value="1"/>
</dbReference>
<dbReference type="GO" id="GO:0005509">
    <property type="term" value="F:calcium ion binding"/>
    <property type="evidence" value="ECO:0007669"/>
    <property type="project" value="InterPro"/>
</dbReference>
<comment type="cofactor">
    <cofactor evidence="6">
        <name>Ca(2+)</name>
        <dbReference type="ChEBI" id="CHEBI:29108"/>
    </cofactor>
</comment>
<dbReference type="InterPro" id="IPR012341">
    <property type="entry name" value="6hp_glycosidase-like_sf"/>
</dbReference>
<evidence type="ECO:0000256" key="7">
    <source>
        <dbReference type="RuleBase" id="RU361193"/>
    </source>
</evidence>
<feature type="active site" description="Proton donor" evidence="5">
    <location>
        <position position="398"/>
    </location>
</feature>
<dbReference type="InterPro" id="IPR001382">
    <property type="entry name" value="Glyco_hydro_47"/>
</dbReference>
<comment type="subcellular location">
    <subcellularLocation>
        <location evidence="1">Endoplasmic reticulum</location>
    </subcellularLocation>
</comment>
<comment type="caution">
    <text evidence="9">The sequence shown here is derived from an EMBL/GenBank/DDBJ whole genome shotgun (WGS) entry which is preliminary data.</text>
</comment>
<dbReference type="SUPFAM" id="SSF48225">
    <property type="entry name" value="Seven-hairpin glycosidases"/>
    <property type="match status" value="1"/>
</dbReference>
<organism evidence="9 10">
    <name type="scientific">Ramazzottius varieornatus</name>
    <name type="common">Water bear</name>
    <name type="synonym">Tardigrade</name>
    <dbReference type="NCBI Taxonomy" id="947166"/>
    <lineage>
        <taxon>Eukaryota</taxon>
        <taxon>Metazoa</taxon>
        <taxon>Ecdysozoa</taxon>
        <taxon>Tardigrada</taxon>
        <taxon>Eutardigrada</taxon>
        <taxon>Parachela</taxon>
        <taxon>Hypsibioidea</taxon>
        <taxon>Ramazzottiidae</taxon>
        <taxon>Ramazzottius</taxon>
    </lineage>
</organism>
<keyword evidence="8" id="KW-0732">Signal</keyword>
<dbReference type="Proteomes" id="UP000186922">
    <property type="component" value="Unassembled WGS sequence"/>
</dbReference>
<dbReference type="GO" id="GO:0016020">
    <property type="term" value="C:membrane"/>
    <property type="evidence" value="ECO:0007669"/>
    <property type="project" value="InterPro"/>
</dbReference>
<evidence type="ECO:0000256" key="6">
    <source>
        <dbReference type="PIRSR" id="PIRSR601382-2"/>
    </source>
</evidence>
<feature type="signal peptide" evidence="8">
    <location>
        <begin position="1"/>
        <end position="21"/>
    </location>
</feature>
<dbReference type="OrthoDB" id="8118055at2759"/>
<dbReference type="GO" id="GO:1904380">
    <property type="term" value="P:endoplasmic reticulum mannose trimming"/>
    <property type="evidence" value="ECO:0007669"/>
    <property type="project" value="InterPro"/>
</dbReference>
<keyword evidence="10" id="KW-1185">Reference proteome</keyword>
<evidence type="ECO:0000256" key="2">
    <source>
        <dbReference type="ARBA" id="ARBA00007658"/>
    </source>
</evidence>
<dbReference type="AlphaFoldDB" id="A0A1D1UZQ7"/>
<name>A0A1D1UZQ7_RAMVA</name>
<evidence type="ECO:0000256" key="4">
    <source>
        <dbReference type="ARBA" id="ARBA00023180"/>
    </source>
</evidence>
<feature type="binding site" evidence="6">
    <location>
        <position position="503"/>
    </location>
    <ligand>
        <name>Ca(2+)</name>
        <dbReference type="ChEBI" id="CHEBI:29108"/>
    </ligand>
</feature>
<dbReference type="STRING" id="947166.A0A1D1UZQ7"/>
<proteinExistence type="inferred from homology"/>
<evidence type="ECO:0000256" key="1">
    <source>
        <dbReference type="ARBA" id="ARBA00004240"/>
    </source>
</evidence>
<dbReference type="InterPro" id="IPR036026">
    <property type="entry name" value="Seven-hairpin_glycosidases"/>
</dbReference>